<dbReference type="InterPro" id="IPR014862">
    <property type="entry name" value="TrwC"/>
</dbReference>
<dbReference type="Pfam" id="PF08751">
    <property type="entry name" value="TrwC"/>
    <property type="match status" value="1"/>
</dbReference>
<dbReference type="Proteomes" id="UP001549291">
    <property type="component" value="Unassembled WGS sequence"/>
</dbReference>
<keyword evidence="3" id="KW-1185">Reference proteome</keyword>
<dbReference type="NCBIfam" id="NF041492">
    <property type="entry name" value="MobF"/>
    <property type="match status" value="1"/>
</dbReference>
<gene>
    <name evidence="2" type="ORF">ABIF63_004896</name>
</gene>
<accession>A0ABV2RWV1</accession>
<evidence type="ECO:0000313" key="3">
    <source>
        <dbReference type="Proteomes" id="UP001549291"/>
    </source>
</evidence>
<evidence type="ECO:0000259" key="1">
    <source>
        <dbReference type="Pfam" id="PF08751"/>
    </source>
</evidence>
<dbReference type="SUPFAM" id="SSF55464">
    <property type="entry name" value="Origin of replication-binding domain, RBD-like"/>
    <property type="match status" value="1"/>
</dbReference>
<name>A0ABV2RWV1_BRAJP</name>
<evidence type="ECO:0000313" key="2">
    <source>
        <dbReference type="EMBL" id="MET4720790.1"/>
    </source>
</evidence>
<dbReference type="EMBL" id="JBEPTQ010000002">
    <property type="protein sequence ID" value="MET4720790.1"/>
    <property type="molecule type" value="Genomic_DNA"/>
</dbReference>
<comment type="caution">
    <text evidence="2">The sequence shown here is derived from an EMBL/GenBank/DDBJ whole genome shotgun (WGS) entry which is preliminary data.</text>
</comment>
<proteinExistence type="predicted"/>
<dbReference type="RefSeq" id="WP_354270150.1">
    <property type="nucleotide sequence ID" value="NZ_JBEPTQ010000002.1"/>
</dbReference>
<protein>
    <submittedName>
        <fullName evidence="2">Conjugative relaxase-like TrwC/TraI family protein</fullName>
    </submittedName>
</protein>
<sequence length="409" mass="44591">MVASIGKGTVAQYYLRRTEYYLNGKEPAGVWLSDSPALGIKVGQIVEADLFEKLHAGVGPDGRLLITNDGGKERMPGFDLTLSAPKSVSIAFALADAEMRAAIERVQMDASKAVIAMLNREAAFTRRGRNGVIIEKTSLIVAAFQHGEARPAPHIDGRVTADMDSHVHLCIVNAGQKPFRDGDAGPTFGALDARPLFNAKMLAGSVYHLALASGLQKLGFQVEVTGKNGIFELVTPSGPLISDDAKRYFSARRSKLEERLSEYDLVTGEAQQLASAVVKATRLSKSSDERDRFEIWREQAMEQGIDVEHFIDRARTGQALSDRDREILIAQRLADIPAILTEQESVFERRHLMAAVASGLVGTGTGAERIDVEVERLINSGRIVQLGQDLHGHGLYSTPEMIAIERETC</sequence>
<reference evidence="2 3" key="1">
    <citation type="submission" date="2024-06" db="EMBL/GenBank/DDBJ databases">
        <title>Genomic Encyclopedia of Type Strains, Phase V (KMG-V): Genome sequencing to study the core and pangenomes of soil and plant-associated prokaryotes.</title>
        <authorList>
            <person name="Whitman W."/>
        </authorList>
    </citation>
    <scope>NUCLEOTIDE SEQUENCE [LARGE SCALE GENOMIC DNA]</scope>
    <source>
        <strain evidence="2 3">USDA 160</strain>
    </source>
</reference>
<feature type="domain" description="TrwC relaxase" evidence="1">
    <location>
        <begin position="8"/>
        <end position="301"/>
    </location>
</feature>
<organism evidence="2 3">
    <name type="scientific">Bradyrhizobium japonicum</name>
    <dbReference type="NCBI Taxonomy" id="375"/>
    <lineage>
        <taxon>Bacteria</taxon>
        <taxon>Pseudomonadati</taxon>
        <taxon>Pseudomonadota</taxon>
        <taxon>Alphaproteobacteria</taxon>
        <taxon>Hyphomicrobiales</taxon>
        <taxon>Nitrobacteraceae</taxon>
        <taxon>Bradyrhizobium</taxon>
    </lineage>
</organism>